<evidence type="ECO:0000313" key="6">
    <source>
        <dbReference type="Proteomes" id="UP000230304"/>
    </source>
</evidence>
<dbReference type="EMBL" id="PEUA01000039">
    <property type="protein sequence ID" value="PIV42733.1"/>
    <property type="molecule type" value="Genomic_DNA"/>
</dbReference>
<dbReference type="AlphaFoldDB" id="A0A2M7D7X5"/>
<protein>
    <recommendedName>
        <fullName evidence="4">Transketolase N-terminal domain-containing protein</fullName>
    </recommendedName>
</protein>
<organism evidence="5 6">
    <name type="scientific">Candidatus Nealsonbacteria bacterium CG02_land_8_20_14_3_00_40_11</name>
    <dbReference type="NCBI Taxonomy" id="1974700"/>
    <lineage>
        <taxon>Bacteria</taxon>
        <taxon>Candidatus Nealsoniibacteriota</taxon>
    </lineage>
</organism>
<sequence>MGFGLPFGVGFALSKKIKKEEGKIYVLMSDGEMDCGTTWESVLIAAHHKLDNLVVIVDFNGLQAMGRVKDILNIEPLKDKWQAFGWEVREIDGHNFKEIEKALAESAPEEGKPRVIIARTIKGKGVSFMEGNNLYHYKAPSDEEYQKALKELESNG</sequence>
<comment type="cofactor">
    <cofactor evidence="1">
        <name>thiamine diphosphate</name>
        <dbReference type="ChEBI" id="CHEBI:58937"/>
    </cofactor>
</comment>
<comment type="similarity">
    <text evidence="2">Belongs to the transketolase family.</text>
</comment>
<evidence type="ECO:0000259" key="4">
    <source>
        <dbReference type="Pfam" id="PF00456"/>
    </source>
</evidence>
<keyword evidence="3" id="KW-0786">Thiamine pyrophosphate</keyword>
<dbReference type="PANTHER" id="PTHR47514:SF1">
    <property type="entry name" value="TRANSKETOLASE N-TERMINAL SECTION-RELATED"/>
    <property type="match status" value="1"/>
</dbReference>
<dbReference type="Proteomes" id="UP000230304">
    <property type="component" value="Unassembled WGS sequence"/>
</dbReference>
<gene>
    <name evidence="5" type="ORF">COS26_01705</name>
</gene>
<evidence type="ECO:0000256" key="2">
    <source>
        <dbReference type="ARBA" id="ARBA00007131"/>
    </source>
</evidence>
<evidence type="ECO:0000313" key="5">
    <source>
        <dbReference type="EMBL" id="PIV42733.1"/>
    </source>
</evidence>
<reference evidence="6" key="1">
    <citation type="submission" date="2017-09" db="EMBL/GenBank/DDBJ databases">
        <title>Depth-based differentiation of microbial function through sediment-hosted aquifers and enrichment of novel symbionts in the deep terrestrial subsurface.</title>
        <authorList>
            <person name="Probst A.J."/>
            <person name="Ladd B."/>
            <person name="Jarett J.K."/>
            <person name="Geller-Mcgrath D.E."/>
            <person name="Sieber C.M.K."/>
            <person name="Emerson J.B."/>
            <person name="Anantharaman K."/>
            <person name="Thomas B.C."/>
            <person name="Malmstrom R."/>
            <person name="Stieglmeier M."/>
            <person name="Klingl A."/>
            <person name="Woyke T."/>
            <person name="Ryan C.M."/>
            <person name="Banfield J.F."/>
        </authorList>
    </citation>
    <scope>NUCLEOTIDE SEQUENCE [LARGE SCALE GENOMIC DNA]</scope>
</reference>
<proteinExistence type="inferred from homology"/>
<evidence type="ECO:0000256" key="3">
    <source>
        <dbReference type="ARBA" id="ARBA00023052"/>
    </source>
</evidence>
<dbReference type="InterPro" id="IPR005474">
    <property type="entry name" value="Transketolase_N"/>
</dbReference>
<name>A0A2M7D7X5_9BACT</name>
<feature type="domain" description="Transketolase N-terminal" evidence="4">
    <location>
        <begin position="22"/>
        <end position="148"/>
    </location>
</feature>
<dbReference type="SUPFAM" id="SSF52518">
    <property type="entry name" value="Thiamin diphosphate-binding fold (THDP-binding)"/>
    <property type="match status" value="1"/>
</dbReference>
<evidence type="ECO:0000256" key="1">
    <source>
        <dbReference type="ARBA" id="ARBA00001964"/>
    </source>
</evidence>
<dbReference type="InterPro" id="IPR029061">
    <property type="entry name" value="THDP-binding"/>
</dbReference>
<dbReference type="Gene3D" id="3.40.50.970">
    <property type="match status" value="1"/>
</dbReference>
<comment type="caution">
    <text evidence="5">The sequence shown here is derived from an EMBL/GenBank/DDBJ whole genome shotgun (WGS) entry which is preliminary data.</text>
</comment>
<dbReference type="Pfam" id="PF00456">
    <property type="entry name" value="Transketolase_N"/>
    <property type="match status" value="1"/>
</dbReference>
<dbReference type="PANTHER" id="PTHR47514">
    <property type="entry name" value="TRANSKETOLASE N-TERMINAL SECTION-RELATED"/>
    <property type="match status" value="1"/>
</dbReference>
<accession>A0A2M7D7X5</accession>